<reference evidence="1 2" key="1">
    <citation type="submission" date="2024-06" db="EMBL/GenBank/DDBJ databases">
        <authorList>
            <person name="Li F."/>
        </authorList>
    </citation>
    <scope>NUCLEOTIDE SEQUENCE [LARGE SCALE GENOMIC DNA]</scope>
    <source>
        <strain evidence="1 2">GXAS 311</strain>
    </source>
</reference>
<gene>
    <name evidence="1" type="ORF">ABVT43_12095</name>
</gene>
<dbReference type="EMBL" id="JBEVCJ010000014">
    <property type="protein sequence ID" value="MET1255871.1"/>
    <property type="molecule type" value="Genomic_DNA"/>
</dbReference>
<name>A0ABV2BVB3_9GAMM</name>
<sequence>MQIGLGRIFGTINQFVIFMNTASVQASPQNTKHTFGSISYQLLGFIVRWLILPILLILLLIWALSPTLINWSLNDQLKPLSLQLSESSHIRLNPFLLKLSLSDLQTINLSQQATAKIDFAEIDIGLWGLLDKEIEIEKLALHKVMFVADQNESSLKVAGVDLNHFQSTTPPTPNNSSPNDGSSQKPVKDWLIKTDNITIAELDLVFEHFDQPHKITVKQLDINQLQATSSEQQATMQLSAIINGAPLDLNLHVDAKGEEIKSDYQLNLKTFDLASIYYLLPPTLLNKLGGKLSLSLAHQVTLKPDNITLNQSKLALNIDELDMIGFNTLIQNQQLNINLNNSQAVLNKKQLSFQTDWQLNNQHLSVRQQATSNQLLQLGQLEMLKGHVKLTPAEQFELHLDTINLYDLLVSKLNDKASNTSSKEGVTKNTSNKDSVPNSQPALALVKQIAIRNIDLSNQQLMIDNIDFNSFISHLILNKQKLIANLVPINTSKASTDAKQSSPASQTATNNSVDNSQKRPNGESLQTKTLTQSATADTFTFNVNQFTVSGNNELYFQDQSIQPAFIQHLTIPKLTVGPITNQDINTPTEIDLALKTDAYAGILLKGKVTPFTPKLNLQFTSQLSEFSIPPVSPYLKDNLGFEILSGQLDNQTVLEIVNNKIKGNSKINMRGLKISSSSQTNNNLLKEHTAIPLNSAINMLKDSAGNLELDIPLKGDVSSPDFGISSFISLITKKAVMAAAESYLIDTFVPYANVLSVVRIAGEYMLKIRFENLNYTPAAIEVQPEQEEFITQFVALLKDKPDTQVKVCAIATPKDLPEYTGDKNDAEYQEQLKNISLLRGQQFKAWVVEKGTIKSSRLLLCQPRIDTRKDAQPRIEFEV</sequence>
<evidence type="ECO:0000313" key="2">
    <source>
        <dbReference type="Proteomes" id="UP001548189"/>
    </source>
</evidence>
<evidence type="ECO:0000313" key="1">
    <source>
        <dbReference type="EMBL" id="MET1255871.1"/>
    </source>
</evidence>
<keyword evidence="2" id="KW-1185">Reference proteome</keyword>
<organism evidence="1 2">
    <name type="scientific">Aliikangiella maris</name>
    <dbReference type="NCBI Taxonomy" id="3162458"/>
    <lineage>
        <taxon>Bacteria</taxon>
        <taxon>Pseudomonadati</taxon>
        <taxon>Pseudomonadota</taxon>
        <taxon>Gammaproteobacteria</taxon>
        <taxon>Oceanospirillales</taxon>
        <taxon>Pleioneaceae</taxon>
        <taxon>Aliikangiella</taxon>
    </lineage>
</organism>
<dbReference type="InterPro" id="IPR008023">
    <property type="entry name" value="DUF748"/>
</dbReference>
<accession>A0ABV2BVB3</accession>
<comment type="caution">
    <text evidence="1">The sequence shown here is derived from an EMBL/GenBank/DDBJ whole genome shotgun (WGS) entry which is preliminary data.</text>
</comment>
<proteinExistence type="predicted"/>
<dbReference type="Proteomes" id="UP001548189">
    <property type="component" value="Unassembled WGS sequence"/>
</dbReference>
<protein>
    <submittedName>
        <fullName evidence="1">DUF748 domain-containing protein</fullName>
    </submittedName>
</protein>
<dbReference type="Pfam" id="PF05359">
    <property type="entry name" value="DUF748"/>
    <property type="match status" value="1"/>
</dbReference>